<dbReference type="Proteomes" id="UP000481947">
    <property type="component" value="Unassembled WGS sequence"/>
</dbReference>
<gene>
    <name evidence="1" type="ORF">F5985_04550</name>
</gene>
<dbReference type="RefSeq" id="WP_146115885.1">
    <property type="nucleotide sequence ID" value="NZ_VYSB01000003.1"/>
</dbReference>
<sequence length="66" mass="7349">MLVGIIVDTSCPEFELCHGNAWHASPVEHHGKWRSNCHQIRDAASLTVSVDQPTGIEKIKHVFDLS</sequence>
<evidence type="ECO:0000313" key="1">
    <source>
        <dbReference type="EMBL" id="MYZ51423.1"/>
    </source>
</evidence>
<dbReference type="EMBL" id="VYSB01000003">
    <property type="protein sequence ID" value="MYZ51423.1"/>
    <property type="molecule type" value="Genomic_DNA"/>
</dbReference>
<reference evidence="1 2" key="1">
    <citation type="submission" date="2019-09" db="EMBL/GenBank/DDBJ databases">
        <title>Identification of Malikia spinosa a prominent benzene-, toluene-, and ethylbenzene-degrading bacterium: enrichment, isolation and whole genome sequencing.</title>
        <authorList>
            <person name="Tancsics A."/>
            <person name="Revesz F."/>
            <person name="Kriszt B."/>
        </authorList>
    </citation>
    <scope>NUCLEOTIDE SEQUENCE [LARGE SCALE GENOMIC DNA]</scope>
    <source>
        <strain evidence="1 2">AB6</strain>
    </source>
</reference>
<accession>A0A7C9NFD5</accession>
<comment type="caution">
    <text evidence="1">The sequence shown here is derived from an EMBL/GenBank/DDBJ whole genome shotgun (WGS) entry which is preliminary data.</text>
</comment>
<name>A0A7C9NFD5_9BURK</name>
<dbReference type="AlphaFoldDB" id="A0A7C9NFD5"/>
<organism evidence="1 2">
    <name type="scientific">Malikia spinosa</name>
    <dbReference type="NCBI Taxonomy" id="86180"/>
    <lineage>
        <taxon>Bacteria</taxon>
        <taxon>Pseudomonadati</taxon>
        <taxon>Pseudomonadota</taxon>
        <taxon>Betaproteobacteria</taxon>
        <taxon>Burkholderiales</taxon>
        <taxon>Comamonadaceae</taxon>
        <taxon>Malikia</taxon>
    </lineage>
</organism>
<protein>
    <submittedName>
        <fullName evidence="1">Uncharacterized protein</fullName>
    </submittedName>
</protein>
<evidence type="ECO:0000313" key="2">
    <source>
        <dbReference type="Proteomes" id="UP000481947"/>
    </source>
</evidence>
<proteinExistence type="predicted"/>